<dbReference type="GO" id="GO:0005886">
    <property type="term" value="C:plasma membrane"/>
    <property type="evidence" value="ECO:0007669"/>
    <property type="project" value="UniProtKB-SubCell"/>
</dbReference>
<evidence type="ECO:0000256" key="2">
    <source>
        <dbReference type="ARBA" id="ARBA00008979"/>
    </source>
</evidence>
<protein>
    <submittedName>
        <fullName evidence="14">Putative g-protein coupled receptor mth2</fullName>
    </submittedName>
</protein>
<evidence type="ECO:0000256" key="3">
    <source>
        <dbReference type="ARBA" id="ARBA00022475"/>
    </source>
</evidence>
<keyword evidence="6 11" id="KW-1133">Transmembrane helix</keyword>
<dbReference type="InterPro" id="IPR036272">
    <property type="entry name" value="Methuselah_N_sf"/>
</dbReference>
<dbReference type="GO" id="GO:0008528">
    <property type="term" value="F:G protein-coupled peptide receptor activity"/>
    <property type="evidence" value="ECO:0007669"/>
    <property type="project" value="TreeGrafter"/>
</dbReference>
<feature type="transmembrane region" description="Helical" evidence="11">
    <location>
        <begin position="218"/>
        <end position="240"/>
    </location>
</feature>
<dbReference type="PANTHER" id="PTHR47154">
    <property type="entry name" value="G-PROTEIN COUPLED RECEPTOR MTH-RELATED"/>
    <property type="match status" value="1"/>
</dbReference>
<dbReference type="AlphaFoldDB" id="A0A1Q3FLM5"/>
<dbReference type="PANTHER" id="PTHR47154:SF2">
    <property type="entry name" value="G-PROTEIN COUPLED RECEPTOR MTH-RELATED"/>
    <property type="match status" value="1"/>
</dbReference>
<evidence type="ECO:0000256" key="5">
    <source>
        <dbReference type="ARBA" id="ARBA00022729"/>
    </source>
</evidence>
<dbReference type="InterPro" id="IPR051384">
    <property type="entry name" value="Mth_GPCR"/>
</dbReference>
<evidence type="ECO:0000256" key="11">
    <source>
        <dbReference type="SAM" id="Phobius"/>
    </source>
</evidence>
<evidence type="ECO:0000313" key="14">
    <source>
        <dbReference type="EMBL" id="JAV28418.1"/>
    </source>
</evidence>
<feature type="transmembrane region" description="Helical" evidence="11">
    <location>
        <begin position="425"/>
        <end position="446"/>
    </location>
</feature>
<dbReference type="SUPFAM" id="SSF81321">
    <property type="entry name" value="Family A G protein-coupled receptor-like"/>
    <property type="match status" value="1"/>
</dbReference>
<dbReference type="Pfam" id="PF06652">
    <property type="entry name" value="Methuselah_N"/>
    <property type="match status" value="1"/>
</dbReference>
<feature type="signal peptide" evidence="12">
    <location>
        <begin position="1"/>
        <end position="30"/>
    </location>
</feature>
<dbReference type="Gene3D" id="1.20.1070.10">
    <property type="entry name" value="Rhodopsin 7-helix transmembrane proteins"/>
    <property type="match status" value="1"/>
</dbReference>
<keyword evidence="10" id="KW-0807">Transducer</keyword>
<evidence type="ECO:0000259" key="13">
    <source>
        <dbReference type="PROSITE" id="PS50261"/>
    </source>
</evidence>
<proteinExistence type="inferred from homology"/>
<feature type="transmembrane region" description="Helical" evidence="11">
    <location>
        <begin position="252"/>
        <end position="271"/>
    </location>
</feature>
<keyword evidence="4 11" id="KW-0812">Transmembrane</keyword>
<keyword evidence="8 11" id="KW-0472">Membrane</keyword>
<evidence type="ECO:0000256" key="6">
    <source>
        <dbReference type="ARBA" id="ARBA00022989"/>
    </source>
</evidence>
<dbReference type="InterPro" id="IPR017981">
    <property type="entry name" value="GPCR_2-like_7TM"/>
</dbReference>
<reference evidence="14" key="1">
    <citation type="submission" date="2017-01" db="EMBL/GenBank/DDBJ databases">
        <title>A deep insight into the sialotranscriptome of adult male and female Cluex tarsalis mosquitoes.</title>
        <authorList>
            <person name="Ribeiro J.M."/>
            <person name="Moreira F."/>
            <person name="Bernard K.A."/>
            <person name="Calvo E."/>
        </authorList>
    </citation>
    <scope>NUCLEOTIDE SEQUENCE</scope>
    <source>
        <strain evidence="14">Kern County</strain>
        <tissue evidence="14">Salivary glands</tissue>
    </source>
</reference>
<feature type="transmembrane region" description="Helical" evidence="11">
    <location>
        <begin position="320"/>
        <end position="341"/>
    </location>
</feature>
<evidence type="ECO:0000256" key="12">
    <source>
        <dbReference type="SAM" id="SignalP"/>
    </source>
</evidence>
<dbReference type="PROSITE" id="PS50261">
    <property type="entry name" value="G_PROTEIN_RECEP_F2_4"/>
    <property type="match status" value="1"/>
</dbReference>
<keyword evidence="5 12" id="KW-0732">Signal</keyword>
<dbReference type="Gene3D" id="2.170.180.11">
    <property type="entry name" value="Methuselah ectodomain, domain 2"/>
    <property type="match status" value="1"/>
</dbReference>
<dbReference type="InterPro" id="IPR023311">
    <property type="entry name" value="Methusela_ecto_dom_2"/>
</dbReference>
<dbReference type="InterPro" id="IPR000832">
    <property type="entry name" value="GPCR_2_secretin-like"/>
</dbReference>
<feature type="chain" id="PRO_5012275702" evidence="12">
    <location>
        <begin position="31"/>
        <end position="532"/>
    </location>
</feature>
<feature type="transmembrane region" description="Helical" evidence="11">
    <location>
        <begin position="283"/>
        <end position="308"/>
    </location>
</feature>
<accession>A0A1Q3FLM5</accession>
<name>A0A1Q3FLM5_CULTA</name>
<keyword evidence="7" id="KW-0297">G-protein coupled receptor</keyword>
<dbReference type="CDD" id="cd15039">
    <property type="entry name" value="7tmB3_Methuselah-like"/>
    <property type="match status" value="1"/>
</dbReference>
<comment type="subcellular location">
    <subcellularLocation>
        <location evidence="1">Cell membrane</location>
        <topology evidence="1">Multi-pass membrane protein</topology>
    </subcellularLocation>
</comment>
<feature type="transmembrane region" description="Helical" evidence="11">
    <location>
        <begin position="452"/>
        <end position="473"/>
    </location>
</feature>
<evidence type="ECO:0000256" key="10">
    <source>
        <dbReference type="ARBA" id="ARBA00023224"/>
    </source>
</evidence>
<evidence type="ECO:0000256" key="4">
    <source>
        <dbReference type="ARBA" id="ARBA00022692"/>
    </source>
</evidence>
<feature type="domain" description="G-protein coupled receptors family 2 profile 2" evidence="13">
    <location>
        <begin position="216"/>
        <end position="475"/>
    </location>
</feature>
<dbReference type="Gene3D" id="2.30.160.11">
    <property type="match status" value="1"/>
</dbReference>
<dbReference type="InterPro" id="IPR010596">
    <property type="entry name" value="Methuselah_N_dom"/>
</dbReference>
<dbReference type="GO" id="GO:0007166">
    <property type="term" value="P:cell surface receptor signaling pathway"/>
    <property type="evidence" value="ECO:0007669"/>
    <property type="project" value="InterPro"/>
</dbReference>
<sequence>MTNLLKCSLSASLGLVVAVLGFAISAECLSQPQQQLPCEFRDSVNISGGTVDAQGNIHHDGITYEPRNYALISYDYEGFDNRVEVPVAYPRGCICRLRSCVRLCCPAGQWLASDGNTSACVDSDGQRPFKVRVNVSSANGDVRSVNLLEEPKFGVVHQKPCAGMFPELLDEWSIDETGSLQFMGESIPQNEYCLNVEGGSSSEPDLFFCPITHEAATVTMKIGIIISIPFLLATLLIYACLPELRNIHGKSLICYVFSLTCTYLVILHLNMNWDLIPCEIVGYLFYFWVLVSFFWLNVMCFDIFWTFSSGVVIKNERKRFWYYSLYAWGSAMTLTAMLLIIEKTNLLPETIRPNIGIHRCFINSDKMIEFVYFYLIILLLVVLNVYFFVVTAVRIIRIQRATDAVLKQDSRRHSKFEKDRYRFSLYLRLFVVMGITWTFELISWAIGENGYLFYVTDVCNCLLGVIIFFLFVWKKKVRQLALKRIGAQHALSRAKSTTLNTTSSTCTANAATASREGAIPLYRSTSDSQGAM</sequence>
<evidence type="ECO:0000256" key="7">
    <source>
        <dbReference type="ARBA" id="ARBA00023040"/>
    </source>
</evidence>
<evidence type="ECO:0000256" key="8">
    <source>
        <dbReference type="ARBA" id="ARBA00023136"/>
    </source>
</evidence>
<comment type="similarity">
    <text evidence="2">Belongs to the G-protein coupled receptor 2 family. Mth subfamily.</text>
</comment>
<dbReference type="InterPro" id="IPR044860">
    <property type="entry name" value="Methusela_ecto_dom_1"/>
</dbReference>
<feature type="transmembrane region" description="Helical" evidence="11">
    <location>
        <begin position="371"/>
        <end position="393"/>
    </location>
</feature>
<evidence type="ECO:0000256" key="1">
    <source>
        <dbReference type="ARBA" id="ARBA00004651"/>
    </source>
</evidence>
<keyword evidence="3" id="KW-1003">Cell membrane</keyword>
<dbReference type="EMBL" id="GFDL01006627">
    <property type="protein sequence ID" value="JAV28418.1"/>
    <property type="molecule type" value="Transcribed_RNA"/>
</dbReference>
<dbReference type="Pfam" id="PF00002">
    <property type="entry name" value="7tm_2"/>
    <property type="match status" value="1"/>
</dbReference>
<organism evidence="14">
    <name type="scientific">Culex tarsalis</name>
    <name type="common">Encephalitis mosquito</name>
    <dbReference type="NCBI Taxonomy" id="7177"/>
    <lineage>
        <taxon>Eukaryota</taxon>
        <taxon>Metazoa</taxon>
        <taxon>Ecdysozoa</taxon>
        <taxon>Arthropoda</taxon>
        <taxon>Hexapoda</taxon>
        <taxon>Insecta</taxon>
        <taxon>Pterygota</taxon>
        <taxon>Neoptera</taxon>
        <taxon>Endopterygota</taxon>
        <taxon>Diptera</taxon>
        <taxon>Nematocera</taxon>
        <taxon>Culicoidea</taxon>
        <taxon>Culicidae</taxon>
        <taxon>Culicinae</taxon>
        <taxon>Culicini</taxon>
        <taxon>Culex</taxon>
        <taxon>Culex</taxon>
    </lineage>
</organism>
<evidence type="ECO:0000256" key="9">
    <source>
        <dbReference type="ARBA" id="ARBA00023170"/>
    </source>
</evidence>
<dbReference type="SUPFAM" id="SSF63877">
    <property type="entry name" value="Methuselah ectodomain"/>
    <property type="match status" value="1"/>
</dbReference>
<keyword evidence="9 14" id="KW-0675">Receptor</keyword>